<feature type="region of interest" description="Disordered" evidence="2">
    <location>
        <begin position="217"/>
        <end position="237"/>
    </location>
</feature>
<evidence type="ECO:0000256" key="1">
    <source>
        <dbReference type="SAM" id="Coils"/>
    </source>
</evidence>
<evidence type="ECO:0000256" key="2">
    <source>
        <dbReference type="SAM" id="MobiDB-lite"/>
    </source>
</evidence>
<feature type="region of interest" description="Disordered" evidence="2">
    <location>
        <begin position="341"/>
        <end position="589"/>
    </location>
</feature>
<dbReference type="AlphaFoldDB" id="A0A0N1P3F8"/>
<feature type="region of interest" description="Disordered" evidence="2">
    <location>
        <begin position="617"/>
        <end position="725"/>
    </location>
</feature>
<accession>A0A0N1P3F8</accession>
<protein>
    <recommendedName>
        <fullName evidence="5">Yippee domain-containing protein</fullName>
    </recommendedName>
</protein>
<feature type="compositionally biased region" description="Gly residues" evidence="2">
    <location>
        <begin position="688"/>
        <end position="701"/>
    </location>
</feature>
<feature type="compositionally biased region" description="Polar residues" evidence="2">
    <location>
        <begin position="166"/>
        <end position="189"/>
    </location>
</feature>
<feature type="compositionally biased region" description="Basic residues" evidence="2">
    <location>
        <begin position="620"/>
        <end position="629"/>
    </location>
</feature>
<dbReference type="GeneID" id="28734745"/>
<dbReference type="EMBL" id="LFJN01000002">
    <property type="protein sequence ID" value="KPI45112.1"/>
    <property type="molecule type" value="Genomic_DNA"/>
</dbReference>
<feature type="compositionally biased region" description="Pro residues" evidence="2">
    <location>
        <begin position="415"/>
        <end position="425"/>
    </location>
</feature>
<keyword evidence="4" id="KW-1185">Reference proteome</keyword>
<feature type="region of interest" description="Disordered" evidence="2">
    <location>
        <begin position="133"/>
        <end position="198"/>
    </location>
</feature>
<feature type="compositionally biased region" description="Pro residues" evidence="2">
    <location>
        <begin position="492"/>
        <end position="501"/>
    </location>
</feature>
<keyword evidence="1" id="KW-0175">Coiled coil</keyword>
<dbReference type="OrthoDB" id="4187489at2759"/>
<proteinExistence type="predicted"/>
<feature type="compositionally biased region" description="Polar residues" evidence="2">
    <location>
        <begin position="575"/>
        <end position="584"/>
    </location>
</feature>
<feature type="compositionally biased region" description="Pro residues" evidence="2">
    <location>
        <begin position="536"/>
        <end position="561"/>
    </location>
</feature>
<dbReference type="VEuPathDB" id="FungiDB:AB675_2860"/>
<evidence type="ECO:0008006" key="5">
    <source>
        <dbReference type="Google" id="ProtNLM"/>
    </source>
</evidence>
<organism evidence="3 4">
    <name type="scientific">Cyphellophora attinorum</name>
    <dbReference type="NCBI Taxonomy" id="1664694"/>
    <lineage>
        <taxon>Eukaryota</taxon>
        <taxon>Fungi</taxon>
        <taxon>Dikarya</taxon>
        <taxon>Ascomycota</taxon>
        <taxon>Pezizomycotina</taxon>
        <taxon>Eurotiomycetes</taxon>
        <taxon>Chaetothyriomycetidae</taxon>
        <taxon>Chaetothyriales</taxon>
        <taxon>Cyphellophoraceae</taxon>
        <taxon>Cyphellophora</taxon>
    </lineage>
</organism>
<evidence type="ECO:0000313" key="3">
    <source>
        <dbReference type="EMBL" id="KPI45112.1"/>
    </source>
</evidence>
<feature type="coiled-coil region" evidence="1">
    <location>
        <begin position="252"/>
        <end position="286"/>
    </location>
</feature>
<gene>
    <name evidence="3" type="ORF">AB675_2860</name>
</gene>
<reference evidence="3 4" key="1">
    <citation type="submission" date="2015-06" db="EMBL/GenBank/DDBJ databases">
        <title>Draft genome of the ant-associated black yeast Phialophora attae CBS 131958.</title>
        <authorList>
            <person name="Moreno L.F."/>
            <person name="Stielow B.J."/>
            <person name="de Hoog S."/>
            <person name="Vicente V.A."/>
            <person name="Weiss V.A."/>
            <person name="de Vries M."/>
            <person name="Cruz L.M."/>
            <person name="Souza E.M."/>
        </authorList>
    </citation>
    <scope>NUCLEOTIDE SEQUENCE [LARGE SCALE GENOMIC DNA]</scope>
    <source>
        <strain evidence="3 4">CBS 131958</strain>
    </source>
</reference>
<dbReference type="RefSeq" id="XP_018005075.1">
    <property type="nucleotide sequence ID" value="XM_018142865.1"/>
</dbReference>
<comment type="caution">
    <text evidence="3">The sequence shown here is derived from an EMBL/GenBank/DDBJ whole genome shotgun (WGS) entry which is preliminary data.</text>
</comment>
<dbReference type="Proteomes" id="UP000038010">
    <property type="component" value="Unassembled WGS sequence"/>
</dbReference>
<feature type="compositionally biased region" description="Pro residues" evidence="2">
    <location>
        <begin position="449"/>
        <end position="467"/>
    </location>
</feature>
<sequence>MAQSRKATGEQRKAPFNKVHVFCNSCQANLGTFKNEWIKLTSAYARPRERGTNKGTRIGDITRVVPDGVVHKMAAGCEMAELFCVGCDTVVGQHCKDAPERKRDAMKGQYFYKFSKAHIKDAKTKAVVEPAFLNDEAPPTPKARARAVTSTSMSSPAPRRVISAPIATTSPAKDSNTPSDQHDGGNSSPPVVPPDDEQSGLLNRLLELERLVRSGSIATPAVQARPEPTPVPQPTHAYAQPPPALPQHDQVIEDQRRQIDSMSAQLTTLRGTIDDLRGVIQDLRAERSRQQSLSLQESAMMKKFDEMVKSVRNGQVPDTEAETLRAENQKLKDRLSTIAGAMNVSSEEEHQTEQSTNLGKRKREEGNQSRAGFRPNDNYRPNEVNHVPNGNDYYHPLTPESMQEMAARGQTPAARPGPPNQPYPPNNLHYVPPHLRYQHSEPDMRQYGPPHPANSGYPPPYPPPPHPYTSGMDSHYRPPMPPPRPDSRMMAHPPPQGPAHHPPGDRPSSSGHPVEFKDDEIATANASHVPMSAPLTRPPPQSSVPPHGPPPPNGAPYPNVPPNGLYDAQQPPHAQFQTPTTATRTKPVARSMTCNSLRQPATGYGLNNALHFTPDLVKQRIPRRNRGKKSSLGNEDTSAKTETESVVGIGDGVGTASRAGTVRPTGQPSDGDDDIPIDPALVQARNGEAGGSQGSKRGGARNGIVVNDSEDEDAAGDGLYKQEGH</sequence>
<evidence type="ECO:0000313" key="4">
    <source>
        <dbReference type="Proteomes" id="UP000038010"/>
    </source>
</evidence>
<name>A0A0N1P3F8_9EURO</name>